<dbReference type="AlphaFoldDB" id="A0A197JZ75"/>
<protein>
    <submittedName>
        <fullName evidence="2">Uncharacterized protein</fullName>
    </submittedName>
</protein>
<feature type="compositionally biased region" description="Low complexity" evidence="1">
    <location>
        <begin position="125"/>
        <end position="134"/>
    </location>
</feature>
<gene>
    <name evidence="2" type="ORF">K457DRAFT_440028</name>
</gene>
<feature type="region of interest" description="Disordered" evidence="1">
    <location>
        <begin position="113"/>
        <end position="137"/>
    </location>
</feature>
<evidence type="ECO:0000313" key="2">
    <source>
        <dbReference type="EMBL" id="OAQ30647.1"/>
    </source>
</evidence>
<evidence type="ECO:0000313" key="3">
    <source>
        <dbReference type="Proteomes" id="UP000078512"/>
    </source>
</evidence>
<keyword evidence="3" id="KW-1185">Reference proteome</keyword>
<feature type="compositionally biased region" description="Low complexity" evidence="1">
    <location>
        <begin position="12"/>
        <end position="22"/>
    </location>
</feature>
<name>A0A197JZ75_9FUNG</name>
<accession>A0A197JZ75</accession>
<evidence type="ECO:0000256" key="1">
    <source>
        <dbReference type="SAM" id="MobiDB-lite"/>
    </source>
</evidence>
<dbReference type="EMBL" id="KV442034">
    <property type="protein sequence ID" value="OAQ30647.1"/>
    <property type="molecule type" value="Genomic_DNA"/>
</dbReference>
<reference evidence="2 3" key="1">
    <citation type="submission" date="2016-05" db="EMBL/GenBank/DDBJ databases">
        <title>Genome sequencing reveals origins of a unique bacterial endosymbiosis in the earliest lineages of terrestrial Fungi.</title>
        <authorList>
            <consortium name="DOE Joint Genome Institute"/>
            <person name="Uehling J."/>
            <person name="Gryganskyi A."/>
            <person name="Hameed K."/>
            <person name="Tschaplinski T."/>
            <person name="Misztal P."/>
            <person name="Wu S."/>
            <person name="Desiro A."/>
            <person name="Vande Pol N."/>
            <person name="Du Z.-Y."/>
            <person name="Zienkiewicz A."/>
            <person name="Zienkiewicz K."/>
            <person name="Morin E."/>
            <person name="Tisserant E."/>
            <person name="Splivallo R."/>
            <person name="Hainaut M."/>
            <person name="Henrissat B."/>
            <person name="Ohm R."/>
            <person name="Kuo A."/>
            <person name="Yan J."/>
            <person name="Lipzen A."/>
            <person name="Nolan M."/>
            <person name="Labutti K."/>
            <person name="Barry K."/>
            <person name="Goldstein A."/>
            <person name="Labbe J."/>
            <person name="Schadt C."/>
            <person name="Tuskan G."/>
            <person name="Grigoriev I."/>
            <person name="Martin F."/>
            <person name="Vilgalys R."/>
            <person name="Bonito G."/>
        </authorList>
    </citation>
    <scope>NUCLEOTIDE SEQUENCE [LARGE SCALE GENOMIC DNA]</scope>
    <source>
        <strain evidence="2 3">AG-77</strain>
    </source>
</reference>
<feature type="region of interest" description="Disordered" evidence="1">
    <location>
        <begin position="1"/>
        <end position="23"/>
    </location>
</feature>
<dbReference type="Proteomes" id="UP000078512">
    <property type="component" value="Unassembled WGS sequence"/>
</dbReference>
<sequence>MESSSFQETGSRPIRPNNININTRLGSTGDDLFYSSPQRISDLLSSSVNSSPCSFISATSTGENDNNNNIELVSCSFTASSASRIRTSSSSNSYFSNFNNTVPERMSEGRREIEGAVSGSVRSSNNNNNNNNCNWKYSHNRHKQGQEHLLYATQGHGQEQGQGQHQCPQGDKASFEDRFHDLNRPRPDHIQQEQHIIVTAV</sequence>
<organism evidence="2 3">
    <name type="scientific">Linnemannia elongata AG-77</name>
    <dbReference type="NCBI Taxonomy" id="1314771"/>
    <lineage>
        <taxon>Eukaryota</taxon>
        <taxon>Fungi</taxon>
        <taxon>Fungi incertae sedis</taxon>
        <taxon>Mucoromycota</taxon>
        <taxon>Mortierellomycotina</taxon>
        <taxon>Mortierellomycetes</taxon>
        <taxon>Mortierellales</taxon>
        <taxon>Mortierellaceae</taxon>
        <taxon>Linnemannia</taxon>
    </lineage>
</organism>
<feature type="compositionally biased region" description="Polar residues" evidence="1">
    <location>
        <begin position="1"/>
        <end position="10"/>
    </location>
</feature>
<proteinExistence type="predicted"/>